<reference evidence="2" key="1">
    <citation type="journal article" date="2019" name="Int. J. Syst. Evol. Microbiol.">
        <title>The Global Catalogue of Microorganisms (GCM) 10K type strain sequencing project: providing services to taxonomists for standard genome sequencing and annotation.</title>
        <authorList>
            <consortium name="The Broad Institute Genomics Platform"/>
            <consortium name="The Broad Institute Genome Sequencing Center for Infectious Disease"/>
            <person name="Wu L."/>
            <person name="Ma J."/>
        </authorList>
    </citation>
    <scope>NUCLEOTIDE SEQUENCE [LARGE SCALE GENOMIC DNA]</scope>
    <source>
        <strain evidence="2">CCUG 60529</strain>
    </source>
</reference>
<evidence type="ECO:0000313" key="1">
    <source>
        <dbReference type="EMBL" id="MFD0837251.1"/>
    </source>
</evidence>
<feature type="non-terminal residue" evidence="1">
    <location>
        <position position="1"/>
    </location>
</feature>
<proteinExistence type="predicted"/>
<dbReference type="Proteomes" id="UP001597011">
    <property type="component" value="Unassembled WGS sequence"/>
</dbReference>
<comment type="caution">
    <text evidence="1">The sequence shown here is derived from an EMBL/GenBank/DDBJ whole genome shotgun (WGS) entry which is preliminary data.</text>
</comment>
<protein>
    <recommendedName>
        <fullName evidence="3">CYTH domain-containing protein</fullName>
    </recommendedName>
</protein>
<evidence type="ECO:0008006" key="3">
    <source>
        <dbReference type="Google" id="ProtNLM"/>
    </source>
</evidence>
<keyword evidence="2" id="KW-1185">Reference proteome</keyword>
<evidence type="ECO:0000313" key="2">
    <source>
        <dbReference type="Proteomes" id="UP001597011"/>
    </source>
</evidence>
<accession>A0ABW3BW99</accession>
<dbReference type="RefSeq" id="WP_379943936.1">
    <property type="nucleotide sequence ID" value="NZ_JBHTIB010000023.1"/>
</dbReference>
<sequence length="229" mass="26888">FSFGKSSHTSTQRSLHINVTTHLKKIIVIASLILIGTTAFGQNKSEIQYELTEFDSLTHIEIYRIEVAEYQRLELIELRNGEFEGSLIHSVWKTNRKEEQKKKITQKIRIPEKMVKKLMVELRNRGYENLKDCGEIRDCIVGLDGTTITFNMLKNGINKSASYWELELDYYYKTNSVEIPKEVLEARKILEIINEEIDLKKQFENYTSRLPIGKYMFNGIIMEKKKNVW</sequence>
<dbReference type="EMBL" id="JBHTIB010000023">
    <property type="protein sequence ID" value="MFD0837251.1"/>
    <property type="molecule type" value="Genomic_DNA"/>
</dbReference>
<name>A0ABW3BW99_9FLAO</name>
<gene>
    <name evidence="1" type="ORF">ACFQ0I_15840</name>
</gene>
<organism evidence="1 2">
    <name type="scientific">Mariniflexile aquimaris</name>
    <dbReference type="NCBI Taxonomy" id="881009"/>
    <lineage>
        <taxon>Bacteria</taxon>
        <taxon>Pseudomonadati</taxon>
        <taxon>Bacteroidota</taxon>
        <taxon>Flavobacteriia</taxon>
        <taxon>Flavobacteriales</taxon>
        <taxon>Flavobacteriaceae</taxon>
        <taxon>Mariniflexile</taxon>
    </lineage>
</organism>